<feature type="domain" description="Fibronectin type III-like" evidence="4">
    <location>
        <begin position="420"/>
        <end position="498"/>
    </location>
</feature>
<sequence length="1021" mass="110850">MSSKKRMKKKSYLIVWSSIYIVILCAVVALNSVAIYWDKALGEFMGTIGEGVTSSGTSEVDTEYYKSDYSSTDELRKAQQALAEQIVGEGTVLLKNDDVLPLQSGSKISLFGLSSSIGAASGSGSGEVSEALDNSWSKSISGAGFEINETLLNFYANSGHERGIGTAASDGTAKGEWKVDEVPQAEFTQEVKDSYSAYQDAAVVIFSRGGGEGGDLPTEMSRHEGSADESYLELDSNERDLLKAIKDAGFEKTVVIINSSGAMELGFADQEEFGVDACLWVAGTGATGINAMGKVLSGEINPSGRLVDTYVYDNFSSPAMQNFGDYRYADASGKLTDYSYVNYGEGIYVGYKYYETRYEDVVMGTENVGDYNYDSTVKYPFGYGLSYTDFQWSDYSVTPNGEDVTVKVTVTNTGKVAGKDVVGIYYQSPYTDYDKENGIEKASVNLVEFAKTGLIEAGQSETIEISFGKEEMESYDAKGAKTYILEDGEYHITAAPDAHAGVNNILAAKQYTTDNGMTQAGNAAMVGTYTVNDFTKLDKSASGGTITNKFDDSVISDYTYLTRSDWEMMDNGALTYATGTMQGVSNVTDAAGTVGTITVDENTLAALKETGRAASGVPEGNSYPESSTYTYGADNGLELVDLRGKDYNDPLWDDLLNQMKLSEMHSLFGKGGYGTSEILSINKPKTFEYDGPSGIANFISGESSFSFPAEIVLAATWNVELAEQMGKLIGEDGISTKTSGWYAPAVNTHRTPFSGRNFEYFSEDSILSGKIAVAEVGGVQSKGVYVYLKHFALNDQETNRAANGHVATWSNEQAVREIYLKPFQYAVERADAHGVMTALNRIGTKMTSGHYNLLTDVLRGEWGFKGVAITDYLSGQTGGSVDMMLSAGMDLVLATAANTLSDAKQDWSRYELREAAHNVLYNTVNSLAMNGFEHGSDYKAGTPVYKIILYVFDFLVAIGILFGIISVVKKVRMTDEQYANRKRMSKKAKRILWIVLGLAFVTIAIVFFIVVLPLLQKAFLM</sequence>
<keyword evidence="3" id="KW-0812">Transmembrane</keyword>
<reference evidence="5 6" key="1">
    <citation type="submission" date="2019-10" db="EMBL/GenBank/DDBJ databases">
        <title>Description of Paenibacillus terricola sp. nov.</title>
        <authorList>
            <person name="Carlier A."/>
            <person name="Qi S."/>
        </authorList>
    </citation>
    <scope>NUCLEOTIDE SEQUENCE [LARGE SCALE GENOMIC DNA]</scope>
    <source>
        <strain evidence="5 6">LMG 31459</strain>
    </source>
</reference>
<dbReference type="Pfam" id="PF01915">
    <property type="entry name" value="Glyco_hydro_3_C"/>
    <property type="match status" value="1"/>
</dbReference>
<dbReference type="InterPro" id="IPR002772">
    <property type="entry name" value="Glyco_hydro_3_C"/>
</dbReference>
<gene>
    <name evidence="5" type="ORF">GC101_28180</name>
</gene>
<dbReference type="Pfam" id="PF14310">
    <property type="entry name" value="Fn3-like"/>
    <property type="match status" value="1"/>
</dbReference>
<dbReference type="Gene3D" id="3.20.20.300">
    <property type="entry name" value="Glycoside hydrolase, family 3, N-terminal domain"/>
    <property type="match status" value="1"/>
</dbReference>
<evidence type="ECO:0000256" key="2">
    <source>
        <dbReference type="ARBA" id="ARBA00022801"/>
    </source>
</evidence>
<comment type="caution">
    <text evidence="5">The sequence shown here is derived from an EMBL/GenBank/DDBJ whole genome shotgun (WGS) entry which is preliminary data.</text>
</comment>
<dbReference type="PRINTS" id="PR00133">
    <property type="entry name" value="GLHYDRLASE3"/>
</dbReference>
<keyword evidence="3" id="KW-1133">Transmembrane helix</keyword>
<evidence type="ECO:0000313" key="5">
    <source>
        <dbReference type="EMBL" id="NOU82746.1"/>
    </source>
</evidence>
<dbReference type="Proteomes" id="UP000596857">
    <property type="component" value="Unassembled WGS sequence"/>
</dbReference>
<dbReference type="InterPro" id="IPR017853">
    <property type="entry name" value="GH"/>
</dbReference>
<keyword evidence="2" id="KW-0378">Hydrolase</keyword>
<organism evidence="5 6">
    <name type="scientific">Paenibacillus phytohabitans</name>
    <dbReference type="NCBI Taxonomy" id="2654978"/>
    <lineage>
        <taxon>Bacteria</taxon>
        <taxon>Bacillati</taxon>
        <taxon>Bacillota</taxon>
        <taxon>Bacilli</taxon>
        <taxon>Bacillales</taxon>
        <taxon>Paenibacillaceae</taxon>
        <taxon>Paenibacillus</taxon>
    </lineage>
</organism>
<keyword evidence="6" id="KW-1185">Reference proteome</keyword>
<protein>
    <recommendedName>
        <fullName evidence="4">Fibronectin type III-like domain-containing protein</fullName>
    </recommendedName>
</protein>
<name>A0ABX1YRN3_9BACL</name>
<keyword evidence="3" id="KW-0472">Membrane</keyword>
<accession>A0ABX1YRN3</accession>
<dbReference type="InterPro" id="IPR036881">
    <property type="entry name" value="Glyco_hydro_3_C_sf"/>
</dbReference>
<dbReference type="PANTHER" id="PTHR42715:SF10">
    <property type="entry name" value="BETA-GLUCOSIDASE"/>
    <property type="match status" value="1"/>
</dbReference>
<evidence type="ECO:0000313" key="6">
    <source>
        <dbReference type="Proteomes" id="UP000596857"/>
    </source>
</evidence>
<dbReference type="Pfam" id="PF00933">
    <property type="entry name" value="Glyco_hydro_3"/>
    <property type="match status" value="1"/>
</dbReference>
<dbReference type="SUPFAM" id="SSF51445">
    <property type="entry name" value="(Trans)glycosidases"/>
    <property type="match status" value="1"/>
</dbReference>
<dbReference type="EMBL" id="WHOB01000086">
    <property type="protein sequence ID" value="NOU82746.1"/>
    <property type="molecule type" value="Genomic_DNA"/>
</dbReference>
<dbReference type="PANTHER" id="PTHR42715">
    <property type="entry name" value="BETA-GLUCOSIDASE"/>
    <property type="match status" value="1"/>
</dbReference>
<dbReference type="InterPro" id="IPR026891">
    <property type="entry name" value="Fn3-like"/>
</dbReference>
<dbReference type="InterPro" id="IPR001764">
    <property type="entry name" value="Glyco_hydro_3_N"/>
</dbReference>
<evidence type="ECO:0000256" key="3">
    <source>
        <dbReference type="SAM" id="Phobius"/>
    </source>
</evidence>
<evidence type="ECO:0000259" key="4">
    <source>
        <dbReference type="SMART" id="SM01217"/>
    </source>
</evidence>
<dbReference type="SUPFAM" id="SSF52279">
    <property type="entry name" value="Beta-D-glucan exohydrolase, C-terminal domain"/>
    <property type="match status" value="1"/>
</dbReference>
<dbReference type="InterPro" id="IPR036962">
    <property type="entry name" value="Glyco_hydro_3_N_sf"/>
</dbReference>
<dbReference type="Gene3D" id="3.40.50.1700">
    <property type="entry name" value="Glycoside hydrolase family 3 C-terminal domain"/>
    <property type="match status" value="1"/>
</dbReference>
<dbReference type="InterPro" id="IPR050288">
    <property type="entry name" value="Cellulose_deg_GH3"/>
</dbReference>
<proteinExistence type="inferred from homology"/>
<feature type="transmembrane region" description="Helical" evidence="3">
    <location>
        <begin position="12"/>
        <end position="37"/>
    </location>
</feature>
<dbReference type="InterPro" id="IPR013783">
    <property type="entry name" value="Ig-like_fold"/>
</dbReference>
<feature type="transmembrane region" description="Helical" evidence="3">
    <location>
        <begin position="991"/>
        <end position="1015"/>
    </location>
</feature>
<dbReference type="Gene3D" id="2.60.40.10">
    <property type="entry name" value="Immunoglobulins"/>
    <property type="match status" value="1"/>
</dbReference>
<dbReference type="SMART" id="SM01217">
    <property type="entry name" value="Fn3_like"/>
    <property type="match status" value="1"/>
</dbReference>
<feature type="transmembrane region" description="Helical" evidence="3">
    <location>
        <begin position="947"/>
        <end position="968"/>
    </location>
</feature>
<comment type="similarity">
    <text evidence="1">Belongs to the glycosyl hydrolase 3 family.</text>
</comment>
<evidence type="ECO:0000256" key="1">
    <source>
        <dbReference type="ARBA" id="ARBA00005336"/>
    </source>
</evidence>
<dbReference type="RefSeq" id="WP_171720046.1">
    <property type="nucleotide sequence ID" value="NZ_WHOB01000086.1"/>
</dbReference>